<reference evidence="3" key="1">
    <citation type="journal article" date="2019" name="Int. J. Syst. Evol. Microbiol.">
        <title>The Global Catalogue of Microorganisms (GCM) 10K type strain sequencing project: providing services to taxonomists for standard genome sequencing and annotation.</title>
        <authorList>
            <consortium name="The Broad Institute Genomics Platform"/>
            <consortium name="The Broad Institute Genome Sequencing Center for Infectious Disease"/>
            <person name="Wu L."/>
            <person name="Ma J."/>
        </authorList>
    </citation>
    <scope>NUCLEOTIDE SEQUENCE [LARGE SCALE GENOMIC DNA]</scope>
    <source>
        <strain evidence="3">CGMCC 4.7330</strain>
    </source>
</reference>
<proteinExistence type="predicted"/>
<accession>A0ABV8DYT0</accession>
<sequence>MTAQQVRRALSETEPPADPVLPSKDELLAALRGHYLAGPLCREAHAIAELHRARRRLPARAAEFDRDRADLVRRIDGWVRRNLPAPRAGARCHPDPLGAVIDRMAAASERAFDLLMTIDPGSDEMHAAWTALAEQEIGYGELAAALESGWLALPR</sequence>
<dbReference type="EMBL" id="JBHSAX010000019">
    <property type="protein sequence ID" value="MFC3964884.1"/>
    <property type="molecule type" value="Genomic_DNA"/>
</dbReference>
<dbReference type="RefSeq" id="WP_378614654.1">
    <property type="nucleotide sequence ID" value="NZ_JBHSAX010000019.1"/>
</dbReference>
<comment type="caution">
    <text evidence="2">The sequence shown here is derived from an EMBL/GenBank/DDBJ whole genome shotgun (WGS) entry which is preliminary data.</text>
</comment>
<evidence type="ECO:0000256" key="1">
    <source>
        <dbReference type="SAM" id="MobiDB-lite"/>
    </source>
</evidence>
<dbReference type="Proteomes" id="UP001595696">
    <property type="component" value="Unassembled WGS sequence"/>
</dbReference>
<evidence type="ECO:0000313" key="3">
    <source>
        <dbReference type="Proteomes" id="UP001595696"/>
    </source>
</evidence>
<feature type="region of interest" description="Disordered" evidence="1">
    <location>
        <begin position="1"/>
        <end position="21"/>
    </location>
</feature>
<organism evidence="2 3">
    <name type="scientific">Nocardia jiangsuensis</name>
    <dbReference type="NCBI Taxonomy" id="1691563"/>
    <lineage>
        <taxon>Bacteria</taxon>
        <taxon>Bacillati</taxon>
        <taxon>Actinomycetota</taxon>
        <taxon>Actinomycetes</taxon>
        <taxon>Mycobacteriales</taxon>
        <taxon>Nocardiaceae</taxon>
        <taxon>Nocardia</taxon>
    </lineage>
</organism>
<protein>
    <submittedName>
        <fullName evidence="2">DUF4254 domain-containing protein</fullName>
    </submittedName>
</protein>
<dbReference type="InterPro" id="IPR025350">
    <property type="entry name" value="DUF4254"/>
</dbReference>
<name>A0ABV8DYT0_9NOCA</name>
<evidence type="ECO:0000313" key="2">
    <source>
        <dbReference type="EMBL" id="MFC3964884.1"/>
    </source>
</evidence>
<dbReference type="Pfam" id="PF14063">
    <property type="entry name" value="DUF4254"/>
    <property type="match status" value="1"/>
</dbReference>
<gene>
    <name evidence="2" type="ORF">ACFO0B_23100</name>
</gene>
<keyword evidence="3" id="KW-1185">Reference proteome</keyword>